<dbReference type="PANTHER" id="PTHR32060">
    <property type="entry name" value="TAIL-SPECIFIC PROTEASE"/>
    <property type="match status" value="1"/>
</dbReference>
<dbReference type="PANTHER" id="PTHR32060:SF30">
    <property type="entry name" value="CARBOXY-TERMINAL PROCESSING PROTEASE CTPA"/>
    <property type="match status" value="1"/>
</dbReference>
<keyword evidence="6" id="KW-1185">Reference proteome</keyword>
<sequence>MYKISIIIIFCFISIANTAYSQADSVKKYLISALDMMKAKSVNKGKVNWDSLYNSSLKSAATCKTIRDTYPIITDALKGLEDAHSRFYAPETVKEYLLGYRATGQEFPVIKADFLENKYAYITLPEIGCYNFDDWNEYVDTFYKRLTELQKHNPKGWILDLRDNIGGMFYPMYAAISPLLNDQKVIATKDAKGEITYFAYKNGKFYEGKNLAHQFNLKNKGVTTVTKPLVILINKKTGSSGEFAAISFAGQKNVKFIGENTQGLTSGNQEYKLSDGAFLVLTIGNTVDRNQKEYTKIGEGLTPDFKIETSGKQAETNRLYMSKAIEVLNTIK</sequence>
<reference evidence="4 6" key="2">
    <citation type="submission" date="2019-03" db="EMBL/GenBank/DDBJ databases">
        <authorList>
            <person name="He R.-H."/>
        </authorList>
    </citation>
    <scope>NUCLEOTIDE SEQUENCE [LARGE SCALE GENOMIC DNA]</scope>
    <source>
        <strain evidence="4 6">DSM 19624</strain>
    </source>
</reference>
<protein>
    <submittedName>
        <fullName evidence="3">Peptidase S41-like protein</fullName>
    </submittedName>
</protein>
<evidence type="ECO:0000313" key="5">
    <source>
        <dbReference type="Proteomes" id="UP000273898"/>
    </source>
</evidence>
<evidence type="ECO:0000313" key="4">
    <source>
        <dbReference type="EMBL" id="TFB29232.1"/>
    </source>
</evidence>
<dbReference type="InterPro" id="IPR005151">
    <property type="entry name" value="Tail-specific_protease"/>
</dbReference>
<evidence type="ECO:0000313" key="6">
    <source>
        <dbReference type="Proteomes" id="UP000297429"/>
    </source>
</evidence>
<evidence type="ECO:0000256" key="1">
    <source>
        <dbReference type="SAM" id="SignalP"/>
    </source>
</evidence>
<proteinExistence type="predicted"/>
<evidence type="ECO:0000313" key="3">
    <source>
        <dbReference type="EMBL" id="RLJ72940.1"/>
    </source>
</evidence>
<dbReference type="Gene3D" id="3.90.226.10">
    <property type="entry name" value="2-enoyl-CoA Hydratase, Chain A, domain 1"/>
    <property type="match status" value="1"/>
</dbReference>
<organism evidence="3 5">
    <name type="scientific">Pedobacter alluvionis</name>
    <dbReference type="NCBI Taxonomy" id="475253"/>
    <lineage>
        <taxon>Bacteria</taxon>
        <taxon>Pseudomonadati</taxon>
        <taxon>Bacteroidota</taxon>
        <taxon>Sphingobacteriia</taxon>
        <taxon>Sphingobacteriales</taxon>
        <taxon>Sphingobacteriaceae</taxon>
        <taxon>Pedobacter</taxon>
    </lineage>
</organism>
<feature type="domain" description="Tail specific protease" evidence="2">
    <location>
        <begin position="102"/>
        <end position="308"/>
    </location>
</feature>
<dbReference type="GO" id="GO:0008236">
    <property type="term" value="F:serine-type peptidase activity"/>
    <property type="evidence" value="ECO:0007669"/>
    <property type="project" value="InterPro"/>
</dbReference>
<reference evidence="3 5" key="1">
    <citation type="submission" date="2018-10" db="EMBL/GenBank/DDBJ databases">
        <title>Genomic Encyclopedia of Archaeal and Bacterial Type Strains, Phase II (KMG-II): from individual species to whole genera.</title>
        <authorList>
            <person name="Goeker M."/>
        </authorList>
    </citation>
    <scope>NUCLEOTIDE SEQUENCE [LARGE SCALE GENOMIC DNA]</scope>
    <source>
        <strain evidence="3 5">DSM 19624</strain>
    </source>
</reference>
<dbReference type="SMART" id="SM00245">
    <property type="entry name" value="TSPc"/>
    <property type="match status" value="1"/>
</dbReference>
<dbReference type="InterPro" id="IPR029045">
    <property type="entry name" value="ClpP/crotonase-like_dom_sf"/>
</dbReference>
<dbReference type="CDD" id="cd06567">
    <property type="entry name" value="Peptidase_S41"/>
    <property type="match status" value="1"/>
</dbReference>
<dbReference type="AlphaFoldDB" id="A0A497XU16"/>
<dbReference type="Proteomes" id="UP000297429">
    <property type="component" value="Unassembled WGS sequence"/>
</dbReference>
<feature type="chain" id="PRO_5044605422" evidence="1">
    <location>
        <begin position="24"/>
        <end position="332"/>
    </location>
</feature>
<name>A0A497XU16_9SPHI</name>
<dbReference type="GO" id="GO:0006508">
    <property type="term" value="P:proteolysis"/>
    <property type="evidence" value="ECO:0007669"/>
    <property type="project" value="InterPro"/>
</dbReference>
<gene>
    <name evidence="3" type="ORF">BCL90_4591</name>
    <name evidence="4" type="ORF">E3V97_19480</name>
</gene>
<dbReference type="Pfam" id="PF03572">
    <property type="entry name" value="Peptidase_S41"/>
    <property type="match status" value="1"/>
</dbReference>
<evidence type="ECO:0000259" key="2">
    <source>
        <dbReference type="SMART" id="SM00245"/>
    </source>
</evidence>
<dbReference type="OrthoDB" id="7314861at2"/>
<dbReference type="GO" id="GO:0004175">
    <property type="term" value="F:endopeptidase activity"/>
    <property type="evidence" value="ECO:0007669"/>
    <property type="project" value="TreeGrafter"/>
</dbReference>
<dbReference type="GO" id="GO:0007165">
    <property type="term" value="P:signal transduction"/>
    <property type="evidence" value="ECO:0007669"/>
    <property type="project" value="TreeGrafter"/>
</dbReference>
<keyword evidence="1" id="KW-0732">Signal</keyword>
<comment type="caution">
    <text evidence="3">The sequence shown here is derived from an EMBL/GenBank/DDBJ whole genome shotgun (WGS) entry which is preliminary data.</text>
</comment>
<accession>A0A497XU16</accession>
<dbReference type="EMBL" id="RCCK01000014">
    <property type="protein sequence ID" value="RLJ72940.1"/>
    <property type="molecule type" value="Genomic_DNA"/>
</dbReference>
<feature type="signal peptide" evidence="1">
    <location>
        <begin position="1"/>
        <end position="23"/>
    </location>
</feature>
<dbReference type="Proteomes" id="UP000273898">
    <property type="component" value="Unassembled WGS sequence"/>
</dbReference>
<dbReference type="GO" id="GO:0030288">
    <property type="term" value="C:outer membrane-bounded periplasmic space"/>
    <property type="evidence" value="ECO:0007669"/>
    <property type="project" value="TreeGrafter"/>
</dbReference>
<dbReference type="RefSeq" id="WP_121287224.1">
    <property type="nucleotide sequence ID" value="NZ_RCCK01000014.1"/>
</dbReference>
<dbReference type="EMBL" id="SOPX01000004">
    <property type="protein sequence ID" value="TFB29232.1"/>
    <property type="molecule type" value="Genomic_DNA"/>
</dbReference>
<dbReference type="SUPFAM" id="SSF52096">
    <property type="entry name" value="ClpP/crotonase"/>
    <property type="match status" value="1"/>
</dbReference>